<keyword evidence="3" id="KW-0732">Signal</keyword>
<dbReference type="EnsemblMetazoa" id="SSS_7576s_mrna">
    <property type="protein sequence ID" value="KAF7494292.1"/>
    <property type="gene ID" value="SSS_7576"/>
</dbReference>
<dbReference type="InterPro" id="IPR052728">
    <property type="entry name" value="O2_lipid_transport_reg"/>
</dbReference>
<keyword evidence="2" id="KW-1133">Transmembrane helix</keyword>
<feature type="transmembrane region" description="Helical" evidence="2">
    <location>
        <begin position="461"/>
        <end position="483"/>
    </location>
</feature>
<feature type="transmembrane region" description="Helical" evidence="2">
    <location>
        <begin position="629"/>
        <end position="650"/>
    </location>
</feature>
<evidence type="ECO:0000313" key="5">
    <source>
        <dbReference type="EMBL" id="KAF7494292.1"/>
    </source>
</evidence>
<keyword evidence="2" id="KW-0812">Transmembrane</keyword>
<feature type="transmembrane region" description="Helical" evidence="2">
    <location>
        <begin position="733"/>
        <end position="755"/>
    </location>
</feature>
<dbReference type="OrthoDB" id="118951at2759"/>
<feature type="transmembrane region" description="Helical" evidence="2">
    <location>
        <begin position="848"/>
        <end position="871"/>
    </location>
</feature>
<dbReference type="PANTHER" id="PTHR11161:SF0">
    <property type="entry name" value="O-ACYLTRANSFERASE LIKE PROTEIN"/>
    <property type="match status" value="1"/>
</dbReference>
<evidence type="ECO:0000256" key="3">
    <source>
        <dbReference type="SAM" id="SignalP"/>
    </source>
</evidence>
<feature type="transmembrane region" description="Helical" evidence="2">
    <location>
        <begin position="807"/>
        <end position="828"/>
    </location>
</feature>
<feature type="compositionally biased region" description="Low complexity" evidence="1">
    <location>
        <begin position="1019"/>
        <end position="1039"/>
    </location>
</feature>
<dbReference type="PANTHER" id="PTHR11161">
    <property type="entry name" value="O-ACYLTRANSFERASE"/>
    <property type="match status" value="1"/>
</dbReference>
<reference evidence="5" key="2">
    <citation type="submission" date="2020-01" db="EMBL/GenBank/DDBJ databases">
        <authorList>
            <person name="Korhonen P.K.K."/>
            <person name="Guangxu M.G."/>
            <person name="Wang T.W."/>
            <person name="Stroehlein A.J.S."/>
            <person name="Young N.D."/>
            <person name="Ang C.-S.A."/>
            <person name="Fernando D.W.F."/>
            <person name="Lu H.L."/>
            <person name="Taylor S.T."/>
            <person name="Ehtesham M.E.M."/>
            <person name="Najaraj S.H.N."/>
            <person name="Harsha G.H.G."/>
            <person name="Madugundu A.M."/>
            <person name="Renuse S.R."/>
            <person name="Holt D.H."/>
            <person name="Pandey A.P."/>
            <person name="Papenfuss A.P."/>
            <person name="Gasser R.B.G."/>
            <person name="Fischer K.F."/>
        </authorList>
    </citation>
    <scope>NUCLEOTIDE SEQUENCE</scope>
    <source>
        <strain evidence="5">SSS_KF_BRIS2020</strain>
    </source>
</reference>
<feature type="region of interest" description="Disordered" evidence="1">
    <location>
        <begin position="163"/>
        <end position="183"/>
    </location>
</feature>
<sequence>MKLIPKKSFKLSLILLISCFSSIITDQITDPSLIRSSTITSVHLNNNNHTLSNQSILIRSIRDHHHLDVQSSSRENNHRKPFSFIERIKLDQDFKPKFRGQIIPGYRLNLTDLAKRIPNEPDYYDLDEFDDYDDIVDSEASDLSPKNISNQIDPKDSIDEITSSSMASSSLETTESSNISDSISISTSNDMDKTIGGFVGIIEKILLGPKSTEINETSSLEDVYAYLDQIVQEQFSKAFKSIIRRFYDNRLLFDQNLSQRCFNSFAQFGDRLRKNYQWPMKMLGASADFFSTRFSLRNYGDFDGCLSIDAEDEEHSPREIFFTGQYCLVQLLLPMPPVTKFLKLRIYEKIFDFDKISIDNRSTFVKNYLQNSPLFYSNPPSYGLCLPSVCSSNELEIAINQVLRKNHLGIRFTSDCYSRLNLSSKFIENFDAKPSLSYQQMETLQRFSFGVFFRNLTTAQWFALFLITFSGLMIVLSTINEIYHQRNDLNQNGWRSLKRDRAKSFLACFSIVHNIQQIFIVQQRQKNLGTFLSDDDDDDNDRVGGDRSDTPAIANSTESLDAIKTVTLIWICLANFYHFGYQTQMLGSIGNHFDVCLSANLLIISYRLAHTRELLMSLRYDLLYQIVAQSWLSFEIFFLISGFLMAYTNLPWIAKQQGRPKLSLMILKRLLRFLPSLISLLLAVHLLPLWTNAGPLYRSSLEKILGPCRKYSWRNLFFLSNLFGSNETCLPELVWYLSNEFQLSMIGIMVLVFAFNRQKYSNWAFGTFIAIGLLGSGWIAYRWQLNFFEPLQERAILEELPSLIKGVHFNVIAHFSSYFSGLALGYLVRRRSLKMKFKSLQLTLHNRITITIMLLIISLSLIIYVPTILLSTSSKFLMENGRLVAIFLLSFGRLMFCFASIWIIILCLSSPKFITDIFRWSIFRLCSHLSLQIYLLNLPIVWLYLFTKRNLIETNLIESFPVAIGLILLTASVAFWTYLLFEAPYRNLFRYYFESQEIITSRNEQSNSHNNYSMKTFNSSASTPSSSSLHLTSVSRFKC</sequence>
<keyword evidence="2" id="KW-0472">Membrane</keyword>
<reference evidence="6" key="3">
    <citation type="submission" date="2022-06" db="UniProtKB">
        <authorList>
            <consortium name="EnsemblMetazoa"/>
        </authorList>
    </citation>
    <scope>IDENTIFICATION</scope>
</reference>
<keyword evidence="7" id="KW-1185">Reference proteome</keyword>
<feature type="transmembrane region" description="Helical" evidence="2">
    <location>
        <begin position="929"/>
        <end position="947"/>
    </location>
</feature>
<protein>
    <submittedName>
        <fullName evidence="5">Nose resistant to fluoxetine protein 6</fullName>
    </submittedName>
</protein>
<evidence type="ECO:0000313" key="6">
    <source>
        <dbReference type="EnsemblMetazoa" id="KAF7494292.1"/>
    </source>
</evidence>
<feature type="transmembrane region" description="Helical" evidence="2">
    <location>
        <begin position="959"/>
        <end position="981"/>
    </location>
</feature>
<feature type="transmembrane region" description="Helical" evidence="2">
    <location>
        <begin position="592"/>
        <end position="609"/>
    </location>
</feature>
<evidence type="ECO:0000256" key="1">
    <source>
        <dbReference type="SAM" id="MobiDB-lite"/>
    </source>
</evidence>
<feature type="region of interest" description="Disordered" evidence="1">
    <location>
        <begin position="1018"/>
        <end position="1039"/>
    </location>
</feature>
<evidence type="ECO:0000259" key="4">
    <source>
        <dbReference type="SMART" id="SM00703"/>
    </source>
</evidence>
<dbReference type="Pfam" id="PF20146">
    <property type="entry name" value="NRF"/>
    <property type="match status" value="1"/>
</dbReference>
<dbReference type="AlphaFoldDB" id="A0A834VE86"/>
<dbReference type="Proteomes" id="UP000070412">
    <property type="component" value="Unassembled WGS sequence"/>
</dbReference>
<name>A0A834VE86_SARSC</name>
<feature type="transmembrane region" description="Helical" evidence="2">
    <location>
        <begin position="762"/>
        <end position="781"/>
    </location>
</feature>
<organism evidence="5">
    <name type="scientific">Sarcoptes scabiei</name>
    <name type="common">Itch mite</name>
    <name type="synonym">Acarus scabiei</name>
    <dbReference type="NCBI Taxonomy" id="52283"/>
    <lineage>
        <taxon>Eukaryota</taxon>
        <taxon>Metazoa</taxon>
        <taxon>Ecdysozoa</taxon>
        <taxon>Arthropoda</taxon>
        <taxon>Chelicerata</taxon>
        <taxon>Arachnida</taxon>
        <taxon>Acari</taxon>
        <taxon>Acariformes</taxon>
        <taxon>Sarcoptiformes</taxon>
        <taxon>Astigmata</taxon>
        <taxon>Psoroptidia</taxon>
        <taxon>Sarcoptoidea</taxon>
        <taxon>Sarcoptidae</taxon>
        <taxon>Sarcoptinae</taxon>
        <taxon>Sarcoptes</taxon>
    </lineage>
</organism>
<feature type="signal peptide" evidence="3">
    <location>
        <begin position="1"/>
        <end position="25"/>
    </location>
</feature>
<feature type="region of interest" description="Disordered" evidence="1">
    <location>
        <begin position="531"/>
        <end position="551"/>
    </location>
</feature>
<dbReference type="InterPro" id="IPR006621">
    <property type="entry name" value="Nose-resist-to-fluoxetine_N"/>
</dbReference>
<evidence type="ECO:0000313" key="7">
    <source>
        <dbReference type="Proteomes" id="UP000070412"/>
    </source>
</evidence>
<feature type="domain" description="Nose resistant-to-fluoxetine protein N-terminal" evidence="4">
    <location>
        <begin position="258"/>
        <end position="417"/>
    </location>
</feature>
<dbReference type="EMBL" id="WVUK01000053">
    <property type="protein sequence ID" value="KAF7494292.1"/>
    <property type="molecule type" value="Genomic_DNA"/>
</dbReference>
<feature type="transmembrane region" description="Helical" evidence="2">
    <location>
        <begin position="883"/>
        <end position="908"/>
    </location>
</feature>
<proteinExistence type="predicted"/>
<feature type="chain" id="PRO_5038259540" evidence="3">
    <location>
        <begin position="26"/>
        <end position="1039"/>
    </location>
</feature>
<gene>
    <name evidence="5" type="ORF">SSS_7576</name>
</gene>
<reference evidence="7" key="1">
    <citation type="journal article" date="2020" name="PLoS Negl. Trop. Dis.">
        <title>High-quality nuclear genome for Sarcoptes scabiei-A critical resource for a neglected parasite.</title>
        <authorList>
            <person name="Korhonen P.K."/>
            <person name="Gasser R.B."/>
            <person name="Ma G."/>
            <person name="Wang T."/>
            <person name="Stroehlein A.J."/>
            <person name="Young N.D."/>
            <person name="Ang C.S."/>
            <person name="Fernando D.D."/>
            <person name="Lu H.C."/>
            <person name="Taylor S."/>
            <person name="Reynolds S.L."/>
            <person name="Mofiz E."/>
            <person name="Najaraj S.H."/>
            <person name="Gowda H."/>
            <person name="Madugundu A."/>
            <person name="Renuse S."/>
            <person name="Holt D."/>
            <person name="Pandey A."/>
            <person name="Papenfuss A.T."/>
            <person name="Fischer K."/>
        </authorList>
    </citation>
    <scope>NUCLEOTIDE SEQUENCE [LARGE SCALE GENOMIC DNA]</scope>
</reference>
<accession>A0A834VE86</accession>
<dbReference type="SMART" id="SM00703">
    <property type="entry name" value="NRF"/>
    <property type="match status" value="1"/>
</dbReference>
<evidence type="ECO:0000256" key="2">
    <source>
        <dbReference type="SAM" id="Phobius"/>
    </source>
</evidence>
<feature type="transmembrane region" description="Helical" evidence="2">
    <location>
        <begin position="670"/>
        <end position="690"/>
    </location>
</feature>